<sequence>MMFKEIVLLSLVVVVAQCAPQVIPIAKQGKDFPVPIVDEKTTDDFFDDRYYPDIDDERVGPRAPTGTRQKPGSKVPQATPGGRTPPGSKGPQATPGGRTPPGSKGPQATPGGRTPPGSKGPQATPGGRTPPGRGGQGGKPGGKDQRTGPATGKWGKGSQGKELRIREKTTPVRQGRGNRQDLSSYKNAQPKLIFKSSQFSTNGKIPSAVKLFRTKKSEEVITTGSPTDEFVVELLNGRLDNLSLRIETMGQNSKVILRNPNRNRIVGRVKTYKNAYSG</sequence>
<evidence type="ECO:0000256" key="1">
    <source>
        <dbReference type="SAM" id="MobiDB-lite"/>
    </source>
</evidence>
<evidence type="ECO:0000256" key="2">
    <source>
        <dbReference type="SAM" id="SignalP"/>
    </source>
</evidence>
<keyword evidence="2" id="KW-0732">Signal</keyword>
<feature type="compositionally biased region" description="Basic and acidic residues" evidence="1">
    <location>
        <begin position="159"/>
        <end position="170"/>
    </location>
</feature>
<proteinExistence type="evidence at transcript level"/>
<dbReference type="AlphaFoldDB" id="C6FFU2"/>
<protein>
    <submittedName>
        <fullName evidence="3">28 kDa salivary protein</fullName>
    </submittedName>
</protein>
<organism evidence="3">
    <name type="scientific">Phlebotomus arabicus</name>
    <dbReference type="NCBI Taxonomy" id="578135"/>
    <lineage>
        <taxon>Eukaryota</taxon>
        <taxon>Metazoa</taxon>
        <taxon>Ecdysozoa</taxon>
        <taxon>Arthropoda</taxon>
        <taxon>Hexapoda</taxon>
        <taxon>Insecta</taxon>
        <taxon>Pterygota</taxon>
        <taxon>Neoptera</taxon>
        <taxon>Endopterygota</taxon>
        <taxon>Diptera</taxon>
        <taxon>Nematocera</taxon>
        <taxon>Psychodoidea</taxon>
        <taxon>Psychodidae</taxon>
        <taxon>Phlebotomus</taxon>
        <taxon>Adlerius</taxon>
    </lineage>
</organism>
<feature type="compositionally biased region" description="Low complexity" evidence="1">
    <location>
        <begin position="120"/>
        <end position="131"/>
    </location>
</feature>
<feature type="compositionally biased region" description="Basic and acidic residues" evidence="1">
    <location>
        <begin position="45"/>
        <end position="60"/>
    </location>
</feature>
<feature type="region of interest" description="Disordered" evidence="1">
    <location>
        <begin position="45"/>
        <end position="188"/>
    </location>
</feature>
<feature type="chain" id="PRO_5002965256" evidence="2">
    <location>
        <begin position="19"/>
        <end position="278"/>
    </location>
</feature>
<dbReference type="EMBL" id="EZ000630">
    <property type="protein sequence ID" value="ACS93494.1"/>
    <property type="molecule type" value="mRNA"/>
</dbReference>
<evidence type="ECO:0000313" key="3">
    <source>
        <dbReference type="EMBL" id="ACS93494.1"/>
    </source>
</evidence>
<name>C6FFU2_9DIPT</name>
<reference evidence="3" key="1">
    <citation type="journal article" date="2009" name="BMC Genomics">
        <title>Analysis of salivary transcripts and antigens of the sand fly Phlebotomus arabicus.</title>
        <authorList>
            <person name="Hostomska J."/>
            <person name="Volfova V."/>
            <person name="Mu J."/>
            <person name="Garfield M."/>
            <person name="Rohousova I."/>
            <person name="Volf P."/>
            <person name="Valenzuela J.G."/>
            <person name="Jochim R.C."/>
        </authorList>
    </citation>
    <scope>NUCLEOTIDE SEQUENCE</scope>
</reference>
<accession>C6FFU2</accession>
<feature type="signal peptide" evidence="2">
    <location>
        <begin position="1"/>
        <end position="18"/>
    </location>
</feature>